<comment type="caution">
    <text evidence="1">The sequence shown here is derived from an EMBL/GenBank/DDBJ whole genome shotgun (WGS) entry which is preliminary data.</text>
</comment>
<dbReference type="Proteomes" id="UP001196873">
    <property type="component" value="Unassembled WGS sequence"/>
</dbReference>
<accession>A0AAW4NS32</accession>
<organism evidence="1 2">
    <name type="scientific">Segatella salivae</name>
    <dbReference type="NCBI Taxonomy" id="228604"/>
    <lineage>
        <taxon>Bacteria</taxon>
        <taxon>Pseudomonadati</taxon>
        <taxon>Bacteroidota</taxon>
        <taxon>Bacteroidia</taxon>
        <taxon>Bacteroidales</taxon>
        <taxon>Prevotellaceae</taxon>
        <taxon>Segatella</taxon>
    </lineage>
</organism>
<dbReference type="EMBL" id="JAHXRF010000016">
    <property type="protein sequence ID" value="MBW4866427.1"/>
    <property type="molecule type" value="Genomic_DNA"/>
</dbReference>
<reference evidence="1" key="1">
    <citation type="submission" date="2021-07" db="EMBL/GenBank/DDBJ databases">
        <title>Genomic diversity and antimicrobial resistance of Prevotella spp. isolated from chronic lung disease airways.</title>
        <authorList>
            <person name="Webb K.A."/>
            <person name="Olagoke O.S."/>
            <person name="Baird T."/>
            <person name="Neill J."/>
            <person name="Pham A."/>
            <person name="Wells T.J."/>
            <person name="Ramsay K.A."/>
            <person name="Bell S.C."/>
            <person name="Sarovich D.S."/>
            <person name="Price E.P."/>
        </authorList>
    </citation>
    <scope>NUCLEOTIDE SEQUENCE</scope>
    <source>
        <strain evidence="1">SCHI0047.S.3</strain>
    </source>
</reference>
<gene>
    <name evidence="1" type="ORF">KZY68_10535</name>
</gene>
<dbReference type="RefSeq" id="WP_219427990.1">
    <property type="nucleotide sequence ID" value="NZ_JAHXRD010000014.1"/>
</dbReference>
<dbReference type="InterPro" id="IPR046228">
    <property type="entry name" value="DUF6261"/>
</dbReference>
<evidence type="ECO:0000313" key="2">
    <source>
        <dbReference type="Proteomes" id="UP001196873"/>
    </source>
</evidence>
<sequence>MEHFNVKIPKMKLVDVARCSRYTNSHHLQFMFNVYALVKAGDKVKLHLTDELLKSWNDCIELETELNKQATATVHTEQMAALDRQRDTLLTNLFGIVRVQLKSPVQAVKEAAQKLNKALAVYLGIQSKAADAETAEVRGLLKDLERFSAEMTALGLAPVTAELKAVNEKFQAIYNDRQVKVVDAKLPPLVEVRTQTDAVFNAVCHYIEASYLLAATKDDRPPIERLVDQINQEIDHFKTAYKQSAAQKKPSPAVKEREEKLKAAIPAFAEKAGYDEGALTYTGKGKGAGMKRQYELAIKDRKTADGKPATIWVVMGKDGSLFLVDKTNEKPKTGSGTTEKSDFGINIKTNHKIVELREMRKAAFIN</sequence>
<dbReference type="Pfam" id="PF19775">
    <property type="entry name" value="DUF6261"/>
    <property type="match status" value="1"/>
</dbReference>
<evidence type="ECO:0000313" key="1">
    <source>
        <dbReference type="EMBL" id="MBW4866427.1"/>
    </source>
</evidence>
<name>A0AAW4NS32_9BACT</name>
<protein>
    <submittedName>
        <fullName evidence="1">Uncharacterized protein</fullName>
    </submittedName>
</protein>
<dbReference type="AlphaFoldDB" id="A0AAW4NS32"/>
<proteinExistence type="predicted"/>